<dbReference type="Proteomes" id="UP001238603">
    <property type="component" value="Unassembled WGS sequence"/>
</dbReference>
<keyword evidence="1" id="KW-0472">Membrane</keyword>
<dbReference type="PANTHER" id="PTHR34351:SF1">
    <property type="entry name" value="SLR1927 PROTEIN"/>
    <property type="match status" value="1"/>
</dbReference>
<evidence type="ECO:0000313" key="3">
    <source>
        <dbReference type="Proteomes" id="UP001238603"/>
    </source>
</evidence>
<keyword evidence="1" id="KW-0812">Transmembrane</keyword>
<dbReference type="RefSeq" id="WP_285983939.1">
    <property type="nucleotide sequence ID" value="NZ_JASVDS010000005.1"/>
</dbReference>
<dbReference type="EMBL" id="JASVDS010000005">
    <property type="protein sequence ID" value="MDL5033867.1"/>
    <property type="molecule type" value="Genomic_DNA"/>
</dbReference>
<feature type="transmembrane region" description="Helical" evidence="1">
    <location>
        <begin position="36"/>
        <end position="52"/>
    </location>
</feature>
<evidence type="ECO:0000313" key="2">
    <source>
        <dbReference type="EMBL" id="MDL5033867.1"/>
    </source>
</evidence>
<accession>A0ABT7LNN4</accession>
<feature type="transmembrane region" description="Helical" evidence="1">
    <location>
        <begin position="58"/>
        <end position="76"/>
    </location>
</feature>
<evidence type="ECO:0000256" key="1">
    <source>
        <dbReference type="SAM" id="Phobius"/>
    </source>
</evidence>
<proteinExistence type="predicted"/>
<name>A0ABT7LNN4_9BURK</name>
<organism evidence="2 3">
    <name type="scientific">Roseateles subflavus</name>
    <dbReference type="NCBI Taxonomy" id="3053353"/>
    <lineage>
        <taxon>Bacteria</taxon>
        <taxon>Pseudomonadati</taxon>
        <taxon>Pseudomonadota</taxon>
        <taxon>Betaproteobacteria</taxon>
        <taxon>Burkholderiales</taxon>
        <taxon>Sphaerotilaceae</taxon>
        <taxon>Roseateles</taxon>
    </lineage>
</organism>
<keyword evidence="1" id="KW-1133">Transmembrane helix</keyword>
<protein>
    <submittedName>
        <fullName evidence="2">DUF58 domain-containing protein</fullName>
    </submittedName>
</protein>
<gene>
    <name evidence="2" type="ORF">QRD43_18295</name>
</gene>
<comment type="caution">
    <text evidence="2">The sequence shown here is derived from an EMBL/GenBank/DDBJ whole genome shotgun (WGS) entry which is preliminary data.</text>
</comment>
<keyword evidence="3" id="KW-1185">Reference proteome</keyword>
<sequence length="351" mass="38580">MASPASRWQRWWSARHPRADTHALTQRNLYIVPTRPGLFFAATLLVLLVASINEQLSLGFALSFLLAGAGLASMHATHGNLRGLDLDLRPPAPIEAGAEAPLLLRLHNRGSARYGIALTADGREWRQFLRPFKSTPSDAMRGASWADVPAQGHAQVQVALPALPRGLHEMPTLRIETRFPLGLFRAWSYWRPASRVLVHPKAEPAPPPLPTGSGEGLRLPLPAQGGRGGDEVQGLRPYQRGDRPRDIHWKKALPQGDAAPQWWVRDRQTPQGQELWLRWEDAAGLDEEGRLSRLCAWARIAEAQGLRYGLRLPGVRLTPDGGDAHLQACLRALAMHGLPDAAAARGDEVQP</sequence>
<reference evidence="2 3" key="1">
    <citation type="submission" date="2023-06" db="EMBL/GenBank/DDBJ databases">
        <title>Pelomonas sp. APW6 16S ribosomal RNA gene genome sequencing and assembly.</title>
        <authorList>
            <person name="Woo H."/>
        </authorList>
    </citation>
    <scope>NUCLEOTIDE SEQUENCE [LARGE SCALE GENOMIC DNA]</scope>
    <source>
        <strain evidence="2 3">APW6</strain>
    </source>
</reference>
<dbReference type="PANTHER" id="PTHR34351">
    <property type="entry name" value="SLR1927 PROTEIN-RELATED"/>
    <property type="match status" value="1"/>
</dbReference>